<feature type="compositionally biased region" description="Basic and acidic residues" evidence="1">
    <location>
        <begin position="900"/>
        <end position="910"/>
    </location>
</feature>
<accession>A0AAN6IZL1</accession>
<evidence type="ECO:0000313" key="3">
    <source>
        <dbReference type="Proteomes" id="UP001168146"/>
    </source>
</evidence>
<gene>
    <name evidence="2" type="ORF">LTR82_017601</name>
</gene>
<feature type="region of interest" description="Disordered" evidence="1">
    <location>
        <begin position="836"/>
        <end position="863"/>
    </location>
</feature>
<feature type="region of interest" description="Disordered" evidence="1">
    <location>
        <begin position="900"/>
        <end position="927"/>
    </location>
</feature>
<protein>
    <submittedName>
        <fullName evidence="2">Uncharacterized protein</fullName>
    </submittedName>
</protein>
<feature type="region of interest" description="Disordered" evidence="1">
    <location>
        <begin position="468"/>
        <end position="488"/>
    </location>
</feature>
<feature type="compositionally biased region" description="Polar residues" evidence="1">
    <location>
        <begin position="612"/>
        <end position="632"/>
    </location>
</feature>
<organism evidence="2 3">
    <name type="scientific">Friedmanniomyces endolithicus</name>
    <dbReference type="NCBI Taxonomy" id="329885"/>
    <lineage>
        <taxon>Eukaryota</taxon>
        <taxon>Fungi</taxon>
        <taxon>Dikarya</taxon>
        <taxon>Ascomycota</taxon>
        <taxon>Pezizomycotina</taxon>
        <taxon>Dothideomycetes</taxon>
        <taxon>Dothideomycetidae</taxon>
        <taxon>Mycosphaerellales</taxon>
        <taxon>Teratosphaeriaceae</taxon>
        <taxon>Friedmanniomyces</taxon>
    </lineage>
</organism>
<feature type="region of interest" description="Disordered" evidence="1">
    <location>
        <begin position="746"/>
        <end position="779"/>
    </location>
</feature>
<reference evidence="2" key="1">
    <citation type="submission" date="2021-12" db="EMBL/GenBank/DDBJ databases">
        <title>Black yeast isolated from Biological Soil Crust.</title>
        <authorList>
            <person name="Kurbessoian T."/>
        </authorList>
    </citation>
    <scope>NUCLEOTIDE SEQUENCE</scope>
    <source>
        <strain evidence="2">CCFEE 5208</strain>
    </source>
</reference>
<name>A0AAN6IZL1_9PEZI</name>
<feature type="compositionally biased region" description="Polar residues" evidence="1">
    <location>
        <begin position="764"/>
        <end position="779"/>
    </location>
</feature>
<feature type="region of interest" description="Disordered" evidence="1">
    <location>
        <begin position="340"/>
        <end position="428"/>
    </location>
</feature>
<feature type="compositionally biased region" description="Acidic residues" evidence="1">
    <location>
        <begin position="472"/>
        <end position="486"/>
    </location>
</feature>
<feature type="compositionally biased region" description="Polar residues" evidence="1">
    <location>
        <begin position="704"/>
        <end position="713"/>
    </location>
</feature>
<proteinExistence type="predicted"/>
<comment type="caution">
    <text evidence="2">The sequence shown here is derived from an EMBL/GenBank/DDBJ whole genome shotgun (WGS) entry which is preliminary data.</text>
</comment>
<feature type="compositionally biased region" description="Basic and acidic residues" evidence="1">
    <location>
        <begin position="545"/>
        <end position="571"/>
    </location>
</feature>
<sequence length="927" mass="103566">MILRHRFVLRRKNGKGSKRWRCNIALSLAVTCASGCHGYAGSEMRKLRPLYDTLADKSYSLSKPALPHTNNAMKCHKPGTDQSLELVVFANGRPCEEYELPAATESDPSVVRSFVPVEDGQELTVRGTFTGSCLYGSFDLIADGSFLADKRIEAPKDGKIRHYTDRRLDFRSVFDAPKMKGHTSVFPPDRVVEGNLHVKKLGERSKTAAAFHSPNEFGIGSLVILVSLNQRTDDNHKSKYKSLTCGDPDIGRKDDDNGGIPPTYELMVRVLEGEVSKARQAKHKRHSEQTRFGPKPWAKLIFNYRSKASLQHFGCVERKGVSQGLEPSNRATFVRSSIEGARPKTRNESPETASVEHNRIFNTPPPGQEVLPQSDWTESRKTTPHRRPREAQRAQLYRSSSMPREHLRHRPQTSVSSFAPSMPSAKGKLMGQSLKLPADFVPPRVGYHESSDQPPSAIFGAATEDNHHEREMLEEEEEDGEGEEEHEDRRLLGQMHLFDEFLQEVASSMSTQELADAIEDAQSSVTPSRSLHSAPVAQMVAPIDPDSREDPMERTMDEANEEKQNVQVKEEEQTEEAPSRFLHLPPETWSFPPLSEHNAESTTEDQIARVSRTMSPAKTPQTGSMQGMQSLRSALEAVDRSTSRKGNSCDGLRELASDGLASDDHQIHFDGEERLGHHEDGQRLLESAEQLGKWTDTKSHSPAMRSSQCGSPSRPQPQVAVLSADRDIEASPSVSASIASFSMPAFREDLTTPTSPNIKRADGSTKSNASPDSNYTTAVSNKRSASIFAASSESNPASKKPRFVDFAVRKMELERQIEEKQKRKVAAQKVFEERQKMREGEERMTEEALKRQSLRAKEERIREEAEEREIAMLETMAAAEDEETERLERMAEAEEELLRAAKADRKRAEKALQTSGEAEGFRETGCP</sequence>
<evidence type="ECO:0000313" key="2">
    <source>
        <dbReference type="EMBL" id="KAK0303259.1"/>
    </source>
</evidence>
<dbReference type="Proteomes" id="UP001168146">
    <property type="component" value="Unassembled WGS sequence"/>
</dbReference>
<dbReference type="AlphaFoldDB" id="A0AAN6IZL1"/>
<dbReference type="EMBL" id="JASUXU010000153">
    <property type="protein sequence ID" value="KAK0303259.1"/>
    <property type="molecule type" value="Genomic_DNA"/>
</dbReference>
<evidence type="ECO:0000256" key="1">
    <source>
        <dbReference type="SAM" id="MobiDB-lite"/>
    </source>
</evidence>
<feature type="compositionally biased region" description="Basic and acidic residues" evidence="1">
    <location>
        <begin position="341"/>
        <end position="359"/>
    </location>
</feature>
<feature type="compositionally biased region" description="Basic and acidic residues" evidence="1">
    <location>
        <begin position="651"/>
        <end position="683"/>
    </location>
</feature>
<feature type="compositionally biased region" description="Polar residues" evidence="1">
    <location>
        <begin position="521"/>
        <end position="531"/>
    </location>
</feature>
<feature type="region of interest" description="Disordered" evidence="1">
    <location>
        <begin position="521"/>
        <end position="721"/>
    </location>
</feature>